<dbReference type="InterPro" id="IPR010869">
    <property type="entry name" value="DUF1501"/>
</dbReference>
<feature type="signal peptide" evidence="1">
    <location>
        <begin position="1"/>
        <end position="19"/>
    </location>
</feature>
<dbReference type="Pfam" id="PF07394">
    <property type="entry name" value="DUF1501"/>
    <property type="match status" value="1"/>
</dbReference>
<organism evidence="2 3">
    <name type="scientific">Sphingomonas leidyi</name>
    <dbReference type="NCBI Taxonomy" id="68569"/>
    <lineage>
        <taxon>Bacteria</taxon>
        <taxon>Pseudomonadati</taxon>
        <taxon>Pseudomonadota</taxon>
        <taxon>Alphaproteobacteria</taxon>
        <taxon>Sphingomonadales</taxon>
        <taxon>Sphingomonadaceae</taxon>
        <taxon>Sphingomonas</taxon>
    </lineage>
</organism>
<feature type="chain" id="PRO_5031071547" evidence="1">
    <location>
        <begin position="20"/>
        <end position="385"/>
    </location>
</feature>
<gene>
    <name evidence="2" type="ORF">FHR20_003285</name>
</gene>
<dbReference type="Proteomes" id="UP000564677">
    <property type="component" value="Unassembled WGS sequence"/>
</dbReference>
<name>A0A7X5ZWK7_9SPHN</name>
<reference evidence="2 3" key="1">
    <citation type="submission" date="2020-03" db="EMBL/GenBank/DDBJ databases">
        <title>Genomic Encyclopedia of Type Strains, Phase IV (KMG-IV): sequencing the most valuable type-strain genomes for metagenomic binning, comparative biology and taxonomic classification.</title>
        <authorList>
            <person name="Goeker M."/>
        </authorList>
    </citation>
    <scope>NUCLEOTIDE SEQUENCE [LARGE SCALE GENOMIC DNA]</scope>
    <source>
        <strain evidence="2 3">DSM 4733</strain>
    </source>
</reference>
<dbReference type="PANTHER" id="PTHR43737:SF1">
    <property type="entry name" value="DUF1501 DOMAIN-CONTAINING PROTEIN"/>
    <property type="match status" value="1"/>
</dbReference>
<dbReference type="PANTHER" id="PTHR43737">
    <property type="entry name" value="BLL7424 PROTEIN"/>
    <property type="match status" value="1"/>
</dbReference>
<keyword evidence="3" id="KW-1185">Reference proteome</keyword>
<evidence type="ECO:0000313" key="2">
    <source>
        <dbReference type="EMBL" id="NIJ66312.1"/>
    </source>
</evidence>
<dbReference type="InterPro" id="IPR006311">
    <property type="entry name" value="TAT_signal"/>
</dbReference>
<comment type="caution">
    <text evidence="2">The sequence shown here is derived from an EMBL/GenBank/DDBJ whole genome shotgun (WGS) entry which is preliminary data.</text>
</comment>
<protein>
    <submittedName>
        <fullName evidence="2">Uncharacterized protein (DUF1501 family)</fullName>
    </submittedName>
</protein>
<proteinExistence type="predicted"/>
<keyword evidence="1" id="KW-0732">Signal</keyword>
<evidence type="ECO:0000256" key="1">
    <source>
        <dbReference type="SAM" id="SignalP"/>
    </source>
</evidence>
<accession>A0A7X5ZWK7</accession>
<dbReference type="EMBL" id="JAASQV010000003">
    <property type="protein sequence ID" value="NIJ66312.1"/>
    <property type="molecule type" value="Genomic_DNA"/>
</dbReference>
<dbReference type="PROSITE" id="PS51318">
    <property type="entry name" value="TAT"/>
    <property type="match status" value="1"/>
</dbReference>
<dbReference type="RefSeq" id="WP_167300668.1">
    <property type="nucleotide sequence ID" value="NZ_CP170557.1"/>
</dbReference>
<evidence type="ECO:0000313" key="3">
    <source>
        <dbReference type="Proteomes" id="UP000564677"/>
    </source>
</evidence>
<dbReference type="AlphaFoldDB" id="A0A7X5ZWK7"/>
<sequence length="385" mass="40583">MTALSRRSFVALGASAVFASTFGARMAFARAATDRRFVFIIQRGAADGLHTVAPVGDPAYASQRGQLAQDFASAPKLDSMFALHPSMKNIHGLYGAKQALFLHAVASPYRDRSHFDGQNVLETGGTSAYQVKDGWLNRLLTLLPADDKAIALAATVPLALRGPVEVASYAPSALPDASDDLLMRVTQMYQGDAQLHGIWEQATATRMLTSDLASDNGRNAAATGDLAAKMLSAENGSRIAMIETGGWDTHAGQRGRLAGQLNGLDQMVGALQKGLGPLWSSTVVLVATEFGRTVKVNGTQGTDHGTGSVAMLMGGAVNGGRVVADWPGLADAALYEDRDLKPTLGLDTVIGSTLAAHFDLTPQIAARTLFPEVQMARPIQDLVRA</sequence>